<comment type="subcellular location">
    <subcellularLocation>
        <location evidence="1">Cell membrane</location>
        <topology evidence="1">Multi-pass membrane protein</topology>
    </subcellularLocation>
    <subcellularLocation>
        <location evidence="9">Membrane</location>
        <topology evidence="9">Multi-pass membrane protein</topology>
    </subcellularLocation>
</comment>
<organism evidence="12 13">
    <name type="scientific">Candidatus Wolfebacteria bacterium CG_4_10_14_0_2_um_filter_39_18</name>
    <dbReference type="NCBI Taxonomy" id="1975061"/>
    <lineage>
        <taxon>Bacteria</taxon>
        <taxon>Candidatus Wolfeibacteriota</taxon>
    </lineage>
</organism>
<evidence type="ECO:0000256" key="10">
    <source>
        <dbReference type="SAM" id="Phobius"/>
    </source>
</evidence>
<dbReference type="CDD" id="cd20070">
    <property type="entry name" value="5TM_YidC_Alb3"/>
    <property type="match status" value="1"/>
</dbReference>
<keyword evidence="6 10" id="KW-1133">Transmembrane helix</keyword>
<dbReference type="GO" id="GO:0051205">
    <property type="term" value="P:protein insertion into membrane"/>
    <property type="evidence" value="ECO:0007669"/>
    <property type="project" value="TreeGrafter"/>
</dbReference>
<gene>
    <name evidence="12" type="ORF">COY31_01845</name>
</gene>
<dbReference type="Proteomes" id="UP000230553">
    <property type="component" value="Unassembled WGS sequence"/>
</dbReference>
<protein>
    <recommendedName>
        <fullName evidence="11">Membrane insertase YidC/Oxa/ALB C-terminal domain-containing protein</fullName>
    </recommendedName>
</protein>
<evidence type="ECO:0000259" key="11">
    <source>
        <dbReference type="Pfam" id="PF02096"/>
    </source>
</evidence>
<proteinExistence type="inferred from homology"/>
<comment type="similarity">
    <text evidence="9">Belongs to the OXA1/ALB3/YidC family.</text>
</comment>
<evidence type="ECO:0000256" key="3">
    <source>
        <dbReference type="ARBA" id="ARBA00022475"/>
    </source>
</evidence>
<dbReference type="NCBIfam" id="TIGR03592">
    <property type="entry name" value="yidC_oxa1_cterm"/>
    <property type="match status" value="1"/>
</dbReference>
<dbReference type="InterPro" id="IPR047196">
    <property type="entry name" value="YidC_ALB_C"/>
</dbReference>
<dbReference type="PANTHER" id="PTHR12428">
    <property type="entry name" value="OXA1"/>
    <property type="match status" value="1"/>
</dbReference>
<feature type="transmembrane region" description="Helical" evidence="10">
    <location>
        <begin position="29"/>
        <end position="49"/>
    </location>
</feature>
<evidence type="ECO:0000256" key="2">
    <source>
        <dbReference type="ARBA" id="ARBA00022448"/>
    </source>
</evidence>
<feature type="transmembrane region" description="Helical" evidence="10">
    <location>
        <begin position="98"/>
        <end position="119"/>
    </location>
</feature>
<keyword evidence="8" id="KW-0143">Chaperone</keyword>
<keyword evidence="7 10" id="KW-0472">Membrane</keyword>
<dbReference type="AlphaFoldDB" id="A0A2M7TGF7"/>
<evidence type="ECO:0000256" key="6">
    <source>
        <dbReference type="ARBA" id="ARBA00022989"/>
    </source>
</evidence>
<dbReference type="InterPro" id="IPR001708">
    <property type="entry name" value="YidC/ALB3/OXA1/COX18"/>
</dbReference>
<evidence type="ECO:0000256" key="5">
    <source>
        <dbReference type="ARBA" id="ARBA00022927"/>
    </source>
</evidence>
<evidence type="ECO:0000256" key="7">
    <source>
        <dbReference type="ARBA" id="ARBA00023136"/>
    </source>
</evidence>
<keyword evidence="2" id="KW-0813">Transport</keyword>
<evidence type="ECO:0000313" key="12">
    <source>
        <dbReference type="EMBL" id="PIZ44747.1"/>
    </source>
</evidence>
<sequence length="229" mass="26403">MINLFNKFLYEPLLKSLVFLYQNFSFHDLGIAIIILTIIIRFVLFPLFYKGAKDQAIMQRLAPKIKEIQKNHKDDKEKQTQALLNLYKEHKVNPFSGFLLLLIQLPILIALYKVFLSGLTEISHLGPISNLFLGIVDLSQKNVLIVIVAAIAQYYQGKLALPKINKPLNELDIAERMGRQMVFMGPILTFVFLYFFNLPSAVALYWLTTSIFSVIQQIIINKRIKKMNI</sequence>
<dbReference type="GO" id="GO:0005886">
    <property type="term" value="C:plasma membrane"/>
    <property type="evidence" value="ECO:0007669"/>
    <property type="project" value="UniProtKB-SubCell"/>
</dbReference>
<dbReference type="GO" id="GO:0032977">
    <property type="term" value="F:membrane insertase activity"/>
    <property type="evidence" value="ECO:0007669"/>
    <property type="project" value="InterPro"/>
</dbReference>
<dbReference type="EMBL" id="PFNM01000037">
    <property type="protein sequence ID" value="PIZ44747.1"/>
    <property type="molecule type" value="Genomic_DNA"/>
</dbReference>
<dbReference type="PANTHER" id="PTHR12428:SF65">
    <property type="entry name" value="CYTOCHROME C OXIDASE ASSEMBLY PROTEIN COX18, MITOCHONDRIAL"/>
    <property type="match status" value="1"/>
</dbReference>
<comment type="caution">
    <text evidence="12">The sequence shown here is derived from an EMBL/GenBank/DDBJ whole genome shotgun (WGS) entry which is preliminary data.</text>
</comment>
<evidence type="ECO:0000256" key="1">
    <source>
        <dbReference type="ARBA" id="ARBA00004651"/>
    </source>
</evidence>
<dbReference type="InterPro" id="IPR028055">
    <property type="entry name" value="YidC/Oxa/ALB_C"/>
</dbReference>
<keyword evidence="3" id="KW-1003">Cell membrane</keyword>
<keyword evidence="5" id="KW-0653">Protein transport</keyword>
<evidence type="ECO:0000256" key="8">
    <source>
        <dbReference type="ARBA" id="ARBA00023186"/>
    </source>
</evidence>
<evidence type="ECO:0000256" key="9">
    <source>
        <dbReference type="RuleBase" id="RU003945"/>
    </source>
</evidence>
<name>A0A2M7TGF7_9BACT</name>
<dbReference type="GO" id="GO:0015031">
    <property type="term" value="P:protein transport"/>
    <property type="evidence" value="ECO:0007669"/>
    <property type="project" value="UniProtKB-KW"/>
</dbReference>
<feature type="domain" description="Membrane insertase YidC/Oxa/ALB C-terminal" evidence="11">
    <location>
        <begin position="30"/>
        <end position="222"/>
    </location>
</feature>
<dbReference type="Pfam" id="PF02096">
    <property type="entry name" value="60KD_IMP"/>
    <property type="match status" value="1"/>
</dbReference>
<accession>A0A2M7TGF7</accession>
<evidence type="ECO:0000313" key="13">
    <source>
        <dbReference type="Proteomes" id="UP000230553"/>
    </source>
</evidence>
<reference evidence="13" key="1">
    <citation type="submission" date="2017-09" db="EMBL/GenBank/DDBJ databases">
        <title>Depth-based differentiation of microbial function through sediment-hosted aquifers and enrichment of novel symbionts in the deep terrestrial subsurface.</title>
        <authorList>
            <person name="Probst A.J."/>
            <person name="Ladd B."/>
            <person name="Jarett J.K."/>
            <person name="Geller-Mcgrath D.E."/>
            <person name="Sieber C.M.K."/>
            <person name="Emerson J.B."/>
            <person name="Anantharaman K."/>
            <person name="Thomas B.C."/>
            <person name="Malmstrom R."/>
            <person name="Stieglmeier M."/>
            <person name="Klingl A."/>
            <person name="Woyke T."/>
            <person name="Ryan C.M."/>
            <person name="Banfield J.F."/>
        </authorList>
    </citation>
    <scope>NUCLEOTIDE SEQUENCE [LARGE SCALE GENOMIC DNA]</scope>
</reference>
<evidence type="ECO:0000256" key="4">
    <source>
        <dbReference type="ARBA" id="ARBA00022692"/>
    </source>
</evidence>
<keyword evidence="4 9" id="KW-0812">Transmembrane</keyword>